<evidence type="ECO:0000256" key="6">
    <source>
        <dbReference type="ARBA" id="ARBA00022989"/>
    </source>
</evidence>
<evidence type="ECO:0000259" key="9">
    <source>
        <dbReference type="Pfam" id="PF13231"/>
    </source>
</evidence>
<dbReference type="RefSeq" id="WP_141162867.1">
    <property type="nucleotide sequence ID" value="NZ_VHQG01000002.1"/>
</dbReference>
<name>A0A506Y234_9MICO</name>
<dbReference type="PANTHER" id="PTHR33908:SF3">
    <property type="entry name" value="UNDECAPRENYL PHOSPHATE-ALPHA-4-AMINO-4-DEOXY-L-ARABINOSE ARABINOSYL TRANSFERASE"/>
    <property type="match status" value="1"/>
</dbReference>
<feature type="transmembrane region" description="Helical" evidence="8">
    <location>
        <begin position="41"/>
        <end position="61"/>
    </location>
</feature>
<comment type="subcellular location">
    <subcellularLocation>
        <location evidence="1">Cell membrane</location>
        <topology evidence="1">Multi-pass membrane protein</topology>
    </subcellularLocation>
</comment>
<dbReference type="PANTHER" id="PTHR33908">
    <property type="entry name" value="MANNOSYLTRANSFERASE YKCB-RELATED"/>
    <property type="match status" value="1"/>
</dbReference>
<feature type="transmembrane region" description="Helical" evidence="8">
    <location>
        <begin position="291"/>
        <end position="310"/>
    </location>
</feature>
<evidence type="ECO:0000256" key="4">
    <source>
        <dbReference type="ARBA" id="ARBA00022679"/>
    </source>
</evidence>
<dbReference type="Proteomes" id="UP000316252">
    <property type="component" value="Unassembled WGS sequence"/>
</dbReference>
<keyword evidence="4" id="KW-0808">Transferase</keyword>
<accession>A0A506Y234</accession>
<dbReference type="InterPro" id="IPR050297">
    <property type="entry name" value="LipidA_mod_glycosyltrf_83"/>
</dbReference>
<evidence type="ECO:0000313" key="10">
    <source>
        <dbReference type="EMBL" id="TPW75507.1"/>
    </source>
</evidence>
<evidence type="ECO:0000256" key="8">
    <source>
        <dbReference type="SAM" id="Phobius"/>
    </source>
</evidence>
<feature type="transmembrane region" description="Helical" evidence="8">
    <location>
        <begin position="164"/>
        <end position="186"/>
    </location>
</feature>
<feature type="transmembrane region" description="Helical" evidence="8">
    <location>
        <begin position="372"/>
        <end position="390"/>
    </location>
</feature>
<keyword evidence="5 8" id="KW-0812">Transmembrane</keyword>
<reference evidence="10 11" key="1">
    <citation type="submission" date="2019-06" db="EMBL/GenBank/DDBJ databases">
        <authorList>
            <person name="Li F."/>
        </authorList>
    </citation>
    <scope>NUCLEOTIDE SEQUENCE [LARGE SCALE GENOMIC DNA]</scope>
    <source>
        <strain evidence="10 11">10F1D-1</strain>
    </source>
</reference>
<evidence type="ECO:0000256" key="5">
    <source>
        <dbReference type="ARBA" id="ARBA00022692"/>
    </source>
</evidence>
<comment type="caution">
    <text evidence="10">The sequence shown here is derived from an EMBL/GenBank/DDBJ whole genome shotgun (WGS) entry which is preliminary data.</text>
</comment>
<gene>
    <name evidence="10" type="ORF">FJ657_06340</name>
</gene>
<dbReference type="GO" id="GO:0010041">
    <property type="term" value="P:response to iron(III) ion"/>
    <property type="evidence" value="ECO:0007669"/>
    <property type="project" value="TreeGrafter"/>
</dbReference>
<dbReference type="Pfam" id="PF13231">
    <property type="entry name" value="PMT_2"/>
    <property type="match status" value="1"/>
</dbReference>
<evidence type="ECO:0000256" key="7">
    <source>
        <dbReference type="ARBA" id="ARBA00023136"/>
    </source>
</evidence>
<protein>
    <recommendedName>
        <fullName evidence="9">Glycosyltransferase RgtA/B/C/D-like domain-containing protein</fullName>
    </recommendedName>
</protein>
<evidence type="ECO:0000256" key="3">
    <source>
        <dbReference type="ARBA" id="ARBA00022676"/>
    </source>
</evidence>
<dbReference type="GO" id="GO:0005886">
    <property type="term" value="C:plasma membrane"/>
    <property type="evidence" value="ECO:0007669"/>
    <property type="project" value="UniProtKB-SubCell"/>
</dbReference>
<feature type="domain" description="Glycosyltransferase RgtA/B/C/D-like" evidence="9">
    <location>
        <begin position="95"/>
        <end position="255"/>
    </location>
</feature>
<keyword evidence="2" id="KW-1003">Cell membrane</keyword>
<dbReference type="InterPro" id="IPR038731">
    <property type="entry name" value="RgtA/B/C-like"/>
</dbReference>
<proteinExistence type="predicted"/>
<keyword evidence="6 8" id="KW-1133">Transmembrane helix</keyword>
<feature type="transmembrane region" description="Helical" evidence="8">
    <location>
        <begin position="243"/>
        <end position="261"/>
    </location>
</feature>
<feature type="transmembrane region" description="Helical" evidence="8">
    <location>
        <begin position="317"/>
        <end position="341"/>
    </location>
</feature>
<sequence length="536" mass="57635">MTAPVVVIDADAVATSLPESSPAASTAADPSRDRRTRRRPWRSALVLGLIASIVSGAFAWVPSLWYDEGASVTAATRDVEALGVLVRQVDAVHALYYWLLHQWFELVGYSAFALRVPSIVAAGVTVTVTVLLVERLASRRLALITGAVLLVLPRFTWAGGEGRSYALSLMLVTLASLLLVCALQHRGDVSPHRRRVYWVAYAVVTGLSIVLYLYVALALVAHAAVVTVLLLARRLRWREAVPFAITAAVAVLSTWPLTVLAERQKGQVSWIHPLDATTPHAVLVTQFFPKAAPFAFVAWLMIALGGALLVRGFARRPLLAALTIALLTAPTLGLLTASVALTPLYSPRYLTFSLPAVAVAMAVVVDALPRRALRIAGIAVIVALAVPSYVGQRMPEAKQHSDWNQVADHVAERTAELGLVPAGSGAPGSAPSSTAGIVWGGLRGHPTVTSRVIAQSYPQAFAGLGDVNASAPPRGLWERNTALDPALLSGYDDVWYVVSNHSETQQEKFAVFRDAGFELRETTRFSRTDVYLFERG</sequence>
<evidence type="ECO:0000313" key="11">
    <source>
        <dbReference type="Proteomes" id="UP000316252"/>
    </source>
</evidence>
<dbReference type="GO" id="GO:0016763">
    <property type="term" value="F:pentosyltransferase activity"/>
    <property type="evidence" value="ECO:0007669"/>
    <property type="project" value="TreeGrafter"/>
</dbReference>
<keyword evidence="11" id="KW-1185">Reference proteome</keyword>
<dbReference type="EMBL" id="VHQG01000002">
    <property type="protein sequence ID" value="TPW75507.1"/>
    <property type="molecule type" value="Genomic_DNA"/>
</dbReference>
<keyword evidence="3" id="KW-0328">Glycosyltransferase</keyword>
<keyword evidence="7 8" id="KW-0472">Membrane</keyword>
<feature type="transmembrane region" description="Helical" evidence="8">
    <location>
        <begin position="347"/>
        <end position="365"/>
    </location>
</feature>
<evidence type="ECO:0000256" key="2">
    <source>
        <dbReference type="ARBA" id="ARBA00022475"/>
    </source>
</evidence>
<feature type="transmembrane region" description="Helical" evidence="8">
    <location>
        <begin position="112"/>
        <end position="133"/>
    </location>
</feature>
<evidence type="ECO:0000256" key="1">
    <source>
        <dbReference type="ARBA" id="ARBA00004651"/>
    </source>
</evidence>
<organism evidence="10 11">
    <name type="scientific">Schumannella soli</name>
    <dbReference type="NCBI Taxonomy" id="2590779"/>
    <lineage>
        <taxon>Bacteria</taxon>
        <taxon>Bacillati</taxon>
        <taxon>Actinomycetota</taxon>
        <taxon>Actinomycetes</taxon>
        <taxon>Micrococcales</taxon>
        <taxon>Microbacteriaceae</taxon>
        <taxon>Schumannella</taxon>
    </lineage>
</organism>
<dbReference type="GO" id="GO:0009103">
    <property type="term" value="P:lipopolysaccharide biosynthetic process"/>
    <property type="evidence" value="ECO:0007669"/>
    <property type="project" value="UniProtKB-ARBA"/>
</dbReference>
<dbReference type="OrthoDB" id="5318634at2"/>
<dbReference type="AlphaFoldDB" id="A0A506Y234"/>
<feature type="transmembrane region" description="Helical" evidence="8">
    <location>
        <begin position="198"/>
        <end position="231"/>
    </location>
</feature>